<organism evidence="2 3">
    <name type="scientific">Symbiodinium pilosum</name>
    <name type="common">Dinoflagellate</name>
    <dbReference type="NCBI Taxonomy" id="2952"/>
    <lineage>
        <taxon>Eukaryota</taxon>
        <taxon>Sar</taxon>
        <taxon>Alveolata</taxon>
        <taxon>Dinophyceae</taxon>
        <taxon>Suessiales</taxon>
        <taxon>Symbiodiniaceae</taxon>
        <taxon>Symbiodinium</taxon>
    </lineage>
</organism>
<evidence type="ECO:0000313" key="3">
    <source>
        <dbReference type="Proteomes" id="UP000649617"/>
    </source>
</evidence>
<accession>A0A812SIJ8</accession>
<feature type="compositionally biased region" description="Low complexity" evidence="1">
    <location>
        <begin position="578"/>
        <end position="590"/>
    </location>
</feature>
<dbReference type="EMBL" id="CAJNIZ010024670">
    <property type="protein sequence ID" value="CAE7478683.1"/>
    <property type="molecule type" value="Genomic_DNA"/>
</dbReference>
<feature type="region of interest" description="Disordered" evidence="1">
    <location>
        <begin position="527"/>
        <end position="590"/>
    </location>
</feature>
<keyword evidence="3" id="KW-1185">Reference proteome</keyword>
<dbReference type="AlphaFoldDB" id="A0A812SIJ8"/>
<dbReference type="OrthoDB" id="443919at2759"/>
<dbReference type="SUPFAM" id="SSF46565">
    <property type="entry name" value="Chaperone J-domain"/>
    <property type="match status" value="1"/>
</dbReference>
<comment type="caution">
    <text evidence="2">The sequence shown here is derived from an EMBL/GenBank/DDBJ whole genome shotgun (WGS) entry which is preliminary data.</text>
</comment>
<name>A0A812SIJ8_SYMPI</name>
<feature type="region of interest" description="Disordered" evidence="1">
    <location>
        <begin position="488"/>
        <end position="507"/>
    </location>
</feature>
<sequence length="612" mass="67210">ARFHHEALVEEFTRTLSFRAGVKSIVTSMLALDRLGLPTELLRAPFLQQLRGQCQELSFGDLRRVLMALARCWKHSAVQPDLLLEICDATADKAADCDPRDLVAMPQHLGRLKFLHQRLLSASADAVSKLIASRLSVLPLDILRAMDGFLLVAPLVDADPARQHTLELARKCQLFSEQLLGKAKHAELWAIGSHMLGAEIVSVQVWTLWVSEMAQHVPQPSRSKGVVFLRQQMASSFAIQIHIIERDAFWGPRVDREDAIGRVLAARYPSGALLGDNSVNCPSPEEALQRYRSLVNQIHPERCVDKRAEQAFVRASQAFDALCASESRPGDEPVLDEWEACASQHGSLASFSGRWWSASSITSLDRGLEFRSVAMDILLKLAADANDADIKHLGQLVVDAEKSCEHLDRQQGIPRHRLWPTKAGVTYQRARRAALRYLDLLCHLRIVHCFCQLRSRQFLHSAELLAASPVSDMPGLLKETLAAKAAVDPSPAPNDIAQDIENSEADVDPLDKYMEEIDRAAKQAMAAMGTGEGGPRNGEAGTRSHETTANAEQSESDKLPPGTHRTAEAASAEERVAESAAAAAENKAAAQRCLQNQLLGDLFSDDSELEAA</sequence>
<protein>
    <recommendedName>
        <fullName evidence="4">J domain-containing protein</fullName>
    </recommendedName>
</protein>
<dbReference type="InterPro" id="IPR036869">
    <property type="entry name" value="J_dom_sf"/>
</dbReference>
<evidence type="ECO:0000313" key="2">
    <source>
        <dbReference type="EMBL" id="CAE7478683.1"/>
    </source>
</evidence>
<dbReference type="Proteomes" id="UP000649617">
    <property type="component" value="Unassembled WGS sequence"/>
</dbReference>
<gene>
    <name evidence="2" type="ORF">SPIL2461_LOCUS12199</name>
</gene>
<evidence type="ECO:0000256" key="1">
    <source>
        <dbReference type="SAM" id="MobiDB-lite"/>
    </source>
</evidence>
<reference evidence="2" key="1">
    <citation type="submission" date="2021-02" db="EMBL/GenBank/DDBJ databases">
        <authorList>
            <person name="Dougan E. K."/>
            <person name="Rhodes N."/>
            <person name="Thang M."/>
            <person name="Chan C."/>
        </authorList>
    </citation>
    <scope>NUCLEOTIDE SEQUENCE</scope>
</reference>
<evidence type="ECO:0008006" key="4">
    <source>
        <dbReference type="Google" id="ProtNLM"/>
    </source>
</evidence>
<feature type="non-terminal residue" evidence="2">
    <location>
        <position position="1"/>
    </location>
</feature>
<proteinExistence type="predicted"/>